<dbReference type="SUPFAM" id="SSF57783">
    <property type="entry name" value="Zinc beta-ribbon"/>
    <property type="match status" value="1"/>
</dbReference>
<dbReference type="Pfam" id="PF01096">
    <property type="entry name" value="Zn_ribbon_TFIIS"/>
    <property type="match status" value="1"/>
</dbReference>
<dbReference type="SMART" id="SM00440">
    <property type="entry name" value="ZnF_C2C2"/>
    <property type="match status" value="1"/>
</dbReference>
<reference evidence="5" key="1">
    <citation type="journal article" date="2020" name="Nature">
        <title>Giant virus diversity and host interactions through global metagenomics.</title>
        <authorList>
            <person name="Schulz F."/>
            <person name="Roux S."/>
            <person name="Paez-Espino D."/>
            <person name="Jungbluth S."/>
            <person name="Walsh D.A."/>
            <person name="Denef V.J."/>
            <person name="McMahon K.D."/>
            <person name="Konstantinidis K.T."/>
            <person name="Eloe-Fadrosh E.A."/>
            <person name="Kyrpides N.C."/>
            <person name="Woyke T."/>
        </authorList>
    </citation>
    <scope>NUCLEOTIDE SEQUENCE</scope>
    <source>
        <strain evidence="5">GVMAG-M-3300020187-37</strain>
    </source>
</reference>
<evidence type="ECO:0000259" key="4">
    <source>
        <dbReference type="PROSITE" id="PS51133"/>
    </source>
</evidence>
<accession>A0A6C0C7T6</accession>
<dbReference type="InterPro" id="IPR001222">
    <property type="entry name" value="Znf_TFIIS"/>
</dbReference>
<dbReference type="AlphaFoldDB" id="A0A6C0C7T6"/>
<feature type="domain" description="TFIIS-type" evidence="4">
    <location>
        <begin position="136"/>
        <end position="176"/>
    </location>
</feature>
<dbReference type="PROSITE" id="PS00466">
    <property type="entry name" value="ZF_TFIIS_1"/>
    <property type="match status" value="1"/>
</dbReference>
<keyword evidence="2" id="KW-0863">Zinc-finger</keyword>
<dbReference type="GO" id="GO:0008270">
    <property type="term" value="F:zinc ion binding"/>
    <property type="evidence" value="ECO:0007669"/>
    <property type="project" value="UniProtKB-KW"/>
</dbReference>
<evidence type="ECO:0000313" key="5">
    <source>
        <dbReference type="EMBL" id="QHS99583.1"/>
    </source>
</evidence>
<dbReference type="PROSITE" id="PS51133">
    <property type="entry name" value="ZF_TFIIS_2"/>
    <property type="match status" value="1"/>
</dbReference>
<dbReference type="PANTHER" id="PTHR11477">
    <property type="entry name" value="TRANSCRIPTION FACTOR S-II ZINC FINGER DOMAIN-CONTAINING PROTEIN"/>
    <property type="match status" value="1"/>
</dbReference>
<dbReference type="Gene3D" id="2.20.25.10">
    <property type="match status" value="1"/>
</dbReference>
<dbReference type="PANTHER" id="PTHR11477:SF0">
    <property type="entry name" value="IP08861P-RELATED"/>
    <property type="match status" value="1"/>
</dbReference>
<evidence type="ECO:0000256" key="1">
    <source>
        <dbReference type="ARBA" id="ARBA00022723"/>
    </source>
</evidence>
<evidence type="ECO:0000256" key="2">
    <source>
        <dbReference type="ARBA" id="ARBA00022771"/>
    </source>
</evidence>
<dbReference type="GO" id="GO:0005634">
    <property type="term" value="C:nucleus"/>
    <property type="evidence" value="ECO:0007669"/>
    <property type="project" value="TreeGrafter"/>
</dbReference>
<dbReference type="Gene3D" id="1.10.472.30">
    <property type="entry name" value="Transcription elongation factor S-II, central domain"/>
    <property type="match status" value="1"/>
</dbReference>
<dbReference type="CDD" id="cd13749">
    <property type="entry name" value="Zn-ribbon_TFIIS"/>
    <property type="match status" value="1"/>
</dbReference>
<proteinExistence type="predicted"/>
<evidence type="ECO:0000256" key="3">
    <source>
        <dbReference type="ARBA" id="ARBA00022833"/>
    </source>
</evidence>
<name>A0A6C0C7T6_9ZZZZ</name>
<organism evidence="5">
    <name type="scientific">viral metagenome</name>
    <dbReference type="NCBI Taxonomy" id="1070528"/>
    <lineage>
        <taxon>unclassified sequences</taxon>
        <taxon>metagenomes</taxon>
        <taxon>organismal metagenomes</taxon>
    </lineage>
</organism>
<dbReference type="GO" id="GO:0003676">
    <property type="term" value="F:nucleic acid binding"/>
    <property type="evidence" value="ECO:0007669"/>
    <property type="project" value="InterPro"/>
</dbReference>
<sequence length="177" mass="21618">MTLNMNSNNDEYRNRSVDKIYEYVKDDIKSRNIEKSIYNYMIEYSKENNITRSWTNKIFFNLYFSKIRSICLNLDKESYIKNNYLIEQINNDKIKPEDISKLSVYDIYPNNWKKMIDAKIKRDKIKYELKPEAMTDQYKCRRCGSRKCSYYEMQTRSADEPMTQFFTCIECNNKWKM</sequence>
<dbReference type="InterPro" id="IPR036575">
    <property type="entry name" value="TFIIS_cen_dom_sf"/>
</dbReference>
<dbReference type="InterPro" id="IPR003618">
    <property type="entry name" value="TFIIS_cen_dom"/>
</dbReference>
<dbReference type="EMBL" id="MN739345">
    <property type="protein sequence ID" value="QHS99583.1"/>
    <property type="molecule type" value="Genomic_DNA"/>
</dbReference>
<keyword evidence="1" id="KW-0479">Metal-binding</keyword>
<dbReference type="Pfam" id="PF07500">
    <property type="entry name" value="TFIIS_M"/>
    <property type="match status" value="1"/>
</dbReference>
<keyword evidence="3" id="KW-0862">Zinc</keyword>
<dbReference type="GO" id="GO:0006351">
    <property type="term" value="P:DNA-templated transcription"/>
    <property type="evidence" value="ECO:0007669"/>
    <property type="project" value="InterPro"/>
</dbReference>
<protein>
    <recommendedName>
        <fullName evidence="4">TFIIS-type domain-containing protein</fullName>
    </recommendedName>
</protein>